<evidence type="ECO:0000256" key="6">
    <source>
        <dbReference type="PIRSR" id="PIRSR036289-51"/>
    </source>
</evidence>
<feature type="domain" description="Glycoside hydrolase family 65 central catalytic" evidence="8">
    <location>
        <begin position="317"/>
        <end position="711"/>
    </location>
</feature>
<dbReference type="InterPro" id="IPR037018">
    <property type="entry name" value="GH65_N"/>
</dbReference>
<organism evidence="11 12">
    <name type="scientific">Actinomadura chibensis</name>
    <dbReference type="NCBI Taxonomy" id="392828"/>
    <lineage>
        <taxon>Bacteria</taxon>
        <taxon>Bacillati</taxon>
        <taxon>Actinomycetota</taxon>
        <taxon>Actinomycetes</taxon>
        <taxon>Streptosporangiales</taxon>
        <taxon>Thermomonosporaceae</taxon>
        <taxon>Actinomadura</taxon>
    </lineage>
</organism>
<dbReference type="FunFam" id="1.50.10.10:FF:000053">
    <property type="entry name" value="Putative glycosyl hydrolase"/>
    <property type="match status" value="1"/>
</dbReference>
<dbReference type="STRING" id="1220554.GCA_001552135_08192"/>
<feature type="domain" description="Glycoside hydrolase family 65 N-terminal" evidence="10">
    <location>
        <begin position="8"/>
        <end position="263"/>
    </location>
</feature>
<comment type="similarity">
    <text evidence="1">Belongs to the glycosyl hydrolase 65 family.</text>
</comment>
<dbReference type="Gene3D" id="2.70.98.40">
    <property type="entry name" value="Glycoside hydrolase, family 65, N-terminal domain"/>
    <property type="match status" value="1"/>
</dbReference>
<dbReference type="InterPro" id="IPR005196">
    <property type="entry name" value="Glyco_hydro_65_N"/>
</dbReference>
<protein>
    <submittedName>
        <fullName evidence="11">Glycoside hydrolase family 65 protein</fullName>
    </submittedName>
</protein>
<keyword evidence="2" id="KW-0328">Glycosyltransferase</keyword>
<evidence type="ECO:0000313" key="11">
    <source>
        <dbReference type="EMBL" id="TYB45728.1"/>
    </source>
</evidence>
<feature type="active site" description="Proton donor" evidence="5">
    <location>
        <position position="492"/>
    </location>
</feature>
<evidence type="ECO:0000256" key="2">
    <source>
        <dbReference type="ARBA" id="ARBA00022676"/>
    </source>
</evidence>
<dbReference type="GO" id="GO:0005975">
    <property type="term" value="P:carbohydrate metabolic process"/>
    <property type="evidence" value="ECO:0007669"/>
    <property type="project" value="InterPro"/>
</dbReference>
<dbReference type="InterPro" id="IPR011013">
    <property type="entry name" value="Gal_mutarotase_sf_dom"/>
</dbReference>
<keyword evidence="12" id="KW-1185">Reference proteome</keyword>
<feature type="region of interest" description="Disordered" evidence="7">
    <location>
        <begin position="787"/>
        <end position="820"/>
    </location>
</feature>
<comment type="caution">
    <text evidence="11">The sequence shown here is derived from an EMBL/GenBank/DDBJ whole genome shotgun (WGS) entry which is preliminary data.</text>
</comment>
<dbReference type="Pfam" id="PF03636">
    <property type="entry name" value="Glyco_hydro_65N"/>
    <property type="match status" value="1"/>
</dbReference>
<accession>A0A5D0NN78</accession>
<evidence type="ECO:0000313" key="12">
    <source>
        <dbReference type="Proteomes" id="UP000323380"/>
    </source>
</evidence>
<dbReference type="InterPro" id="IPR005194">
    <property type="entry name" value="Glyco_hydro_65_C"/>
</dbReference>
<keyword evidence="3" id="KW-0808">Transferase</keyword>
<name>A0A5D0NN78_9ACTN</name>
<dbReference type="SUPFAM" id="SSF74650">
    <property type="entry name" value="Galactose mutarotase-like"/>
    <property type="match status" value="1"/>
</dbReference>
<proteinExistence type="inferred from homology"/>
<dbReference type="InterPro" id="IPR012341">
    <property type="entry name" value="6hp_glycosidase-like_sf"/>
</dbReference>
<dbReference type="Gene3D" id="2.60.420.10">
    <property type="entry name" value="Maltose phosphorylase, domain 3"/>
    <property type="match status" value="1"/>
</dbReference>
<evidence type="ECO:0000259" key="8">
    <source>
        <dbReference type="Pfam" id="PF03632"/>
    </source>
</evidence>
<dbReference type="PIRSF" id="PIRSF036289">
    <property type="entry name" value="Glycosyl_hydrolase_malt_phosph"/>
    <property type="match status" value="1"/>
</dbReference>
<evidence type="ECO:0000259" key="9">
    <source>
        <dbReference type="Pfam" id="PF03633"/>
    </source>
</evidence>
<sequence length="820" mass="91589">MSRWVLAYDGYDPETEGLREALCTLGNGCFATRGAGPESTADGVHYPGTYIAGCYDRLPAEIGGRRTDNADLVNMPNWLPLTFRADDGEWFDADAAHREDRLLSYRQELDLRRGVLTRLVRVRDRAGRTFRLAQRRIVSMDDPHLAALETTIVAEDWSGPLRIRSALDGRVVNAGVERYRNLPGDHLTRAEPTSQGGPEPLLLRASTVSSQIRIAMAARTRTTVPAHRTDVADRGWAGQDLAVDVQENAPVTVEKVVAVFTSRDRAVEECGEAALAAVTGAGGFDALLGAHTLAWTRLWRRCQLSVDQVEVQRVLNLHIFHLLQTVSEHSVDLDVGVPARGLHGEAYRGHVFWDELFILPFLTLRFPEIARALLMYRWRRLPAARRAAAAAGHRGAMYPWQSAADGREETQRVHLNPRSGRWLPDHTHLQRHVGLAIAHNVWRFYEATGDAEFLAEYGAEIMLEVARFFADLADYDRSTDRYRIRGVMGPDEYHDALPGRDTPGLDDNAYTNVLAVWVIRRALDALALLPEDRRTELSERLALTREEITRFEDVAAKTHVPFHDGVISQFDGYADLEEFDWDRYRERYGDIRRLDRILEAEGETPNRYKASKQADVLMLFYVLSPDELDDVLRHLGYDHGPALAARTIAYYLPRTCDGSTLSSLVHAWILAHTDGDEAWEIFLDTLRSDLTDAQHGTTPEGVHLGAMAGTVDLVQRCYAGISTHGGTLHLAPRLPPAVGELRLGLRYRGHWGIDLTCRQDLIRVALRPGAASPIHITYGAEDIEIQPGTSWQSPLRDGRPAAGGRLTETDLGPGRTERPG</sequence>
<dbReference type="Proteomes" id="UP000323380">
    <property type="component" value="Unassembled WGS sequence"/>
</dbReference>
<evidence type="ECO:0000256" key="3">
    <source>
        <dbReference type="ARBA" id="ARBA00022679"/>
    </source>
</evidence>
<dbReference type="GO" id="GO:0016757">
    <property type="term" value="F:glycosyltransferase activity"/>
    <property type="evidence" value="ECO:0007669"/>
    <property type="project" value="UniProtKB-KW"/>
</dbReference>
<feature type="binding site" evidence="6">
    <location>
        <begin position="612"/>
        <end position="613"/>
    </location>
    <ligand>
        <name>substrate</name>
    </ligand>
</feature>
<dbReference type="EMBL" id="VSFG01000003">
    <property type="protein sequence ID" value="TYB45728.1"/>
    <property type="molecule type" value="Genomic_DNA"/>
</dbReference>
<reference evidence="11 12" key="1">
    <citation type="submission" date="2019-08" db="EMBL/GenBank/DDBJ databases">
        <title>Actinomadura sp. nov. CYP1-5 isolated from mountain soil.</title>
        <authorList>
            <person name="Songsumanus A."/>
            <person name="Kuncharoen N."/>
            <person name="Kudo T."/>
            <person name="Yuki M."/>
            <person name="Igarashi Y."/>
            <person name="Tanasupawat S."/>
        </authorList>
    </citation>
    <scope>NUCLEOTIDE SEQUENCE [LARGE SCALE GENOMIC DNA]</scope>
    <source>
        <strain evidence="11 12">JCM 14158</strain>
    </source>
</reference>
<evidence type="ECO:0000256" key="7">
    <source>
        <dbReference type="SAM" id="MobiDB-lite"/>
    </source>
</evidence>
<dbReference type="PANTHER" id="PTHR11051">
    <property type="entry name" value="GLYCOSYL HYDROLASE-RELATED"/>
    <property type="match status" value="1"/>
</dbReference>
<feature type="domain" description="Glycoside hydrolase family 65 C-terminal" evidence="9">
    <location>
        <begin position="722"/>
        <end position="778"/>
    </location>
</feature>
<dbReference type="Pfam" id="PF03633">
    <property type="entry name" value="Glyco_hydro_65C"/>
    <property type="match status" value="1"/>
</dbReference>
<evidence type="ECO:0000256" key="1">
    <source>
        <dbReference type="ARBA" id="ARBA00006768"/>
    </source>
</evidence>
<dbReference type="InterPro" id="IPR017045">
    <property type="entry name" value="Malt_Pase/Glycosyl_Hdrlase"/>
</dbReference>
<keyword evidence="11" id="KW-0378">Hydrolase</keyword>
<dbReference type="SUPFAM" id="SSF48208">
    <property type="entry name" value="Six-hairpin glycosidases"/>
    <property type="match status" value="1"/>
</dbReference>
<dbReference type="RefSeq" id="WP_067905432.1">
    <property type="nucleotide sequence ID" value="NZ_VSFG01000003.1"/>
</dbReference>
<dbReference type="InterPro" id="IPR008928">
    <property type="entry name" value="6-hairpin_glycosidase_sf"/>
</dbReference>
<dbReference type="GO" id="GO:0004553">
    <property type="term" value="F:hydrolase activity, hydrolyzing O-glycosyl compounds"/>
    <property type="evidence" value="ECO:0007669"/>
    <property type="project" value="TreeGrafter"/>
</dbReference>
<keyword evidence="4" id="KW-0326">Glycosidase</keyword>
<evidence type="ECO:0000259" key="10">
    <source>
        <dbReference type="Pfam" id="PF03636"/>
    </source>
</evidence>
<evidence type="ECO:0000256" key="4">
    <source>
        <dbReference type="ARBA" id="ARBA00023295"/>
    </source>
</evidence>
<dbReference type="Gene3D" id="1.50.10.10">
    <property type="match status" value="1"/>
</dbReference>
<dbReference type="AlphaFoldDB" id="A0A5D0NN78"/>
<feature type="binding site" evidence="6">
    <location>
        <begin position="353"/>
        <end position="354"/>
    </location>
    <ligand>
        <name>substrate</name>
    </ligand>
</feature>
<dbReference type="InterPro" id="IPR005195">
    <property type="entry name" value="Glyco_hydro_65_M"/>
</dbReference>
<dbReference type="Pfam" id="PF03632">
    <property type="entry name" value="Glyco_hydro_65m"/>
    <property type="match status" value="1"/>
</dbReference>
<dbReference type="GO" id="GO:0030246">
    <property type="term" value="F:carbohydrate binding"/>
    <property type="evidence" value="ECO:0007669"/>
    <property type="project" value="InterPro"/>
</dbReference>
<evidence type="ECO:0000256" key="5">
    <source>
        <dbReference type="PIRSR" id="PIRSR036289-50"/>
    </source>
</evidence>
<dbReference type="PANTHER" id="PTHR11051:SF8">
    <property type="entry name" value="PROTEIN-GLUCOSYLGALACTOSYLHYDROXYLYSINE GLUCOSIDASE"/>
    <property type="match status" value="1"/>
</dbReference>
<gene>
    <name evidence="11" type="ORF">FXF69_20170</name>
</gene>